<evidence type="ECO:0000256" key="3">
    <source>
        <dbReference type="ARBA" id="ARBA00022722"/>
    </source>
</evidence>
<evidence type="ECO:0000256" key="6">
    <source>
        <dbReference type="ARBA" id="ARBA00022801"/>
    </source>
</evidence>
<feature type="non-terminal residue" evidence="11">
    <location>
        <position position="1"/>
    </location>
</feature>
<evidence type="ECO:0000259" key="9">
    <source>
        <dbReference type="PROSITE" id="PS50876"/>
    </source>
</evidence>
<organism evidence="11 12">
    <name type="scientific">Glareola pratincola</name>
    <name type="common">Collared pratincole</name>
    <name type="synonym">Hirundo pratincola</name>
    <dbReference type="NCBI Taxonomy" id="43316"/>
    <lineage>
        <taxon>Eukaryota</taxon>
        <taxon>Metazoa</taxon>
        <taxon>Chordata</taxon>
        <taxon>Craniata</taxon>
        <taxon>Vertebrata</taxon>
        <taxon>Euteleostomi</taxon>
        <taxon>Archelosauria</taxon>
        <taxon>Archosauria</taxon>
        <taxon>Dinosauria</taxon>
        <taxon>Saurischia</taxon>
        <taxon>Theropoda</taxon>
        <taxon>Coelurosauria</taxon>
        <taxon>Aves</taxon>
        <taxon>Neognathae</taxon>
        <taxon>Neoaves</taxon>
        <taxon>Charadriiformes</taxon>
        <taxon>Glareolidae</taxon>
        <taxon>Glareola</taxon>
    </lineage>
</organism>
<dbReference type="SUPFAM" id="SSF53098">
    <property type="entry name" value="Ribonuclease H-like"/>
    <property type="match status" value="1"/>
</dbReference>
<gene>
    <name evidence="11" type="primary">Ervk19_0</name>
    <name evidence="11" type="ORF">GLAPRA_R15554</name>
</gene>
<evidence type="ECO:0000313" key="12">
    <source>
        <dbReference type="Proteomes" id="UP000583049"/>
    </source>
</evidence>
<dbReference type="Gene3D" id="1.10.10.200">
    <property type="match status" value="1"/>
</dbReference>
<dbReference type="EMBL" id="VWPO01004787">
    <property type="protein sequence ID" value="NXY78883.1"/>
    <property type="molecule type" value="Genomic_DNA"/>
</dbReference>
<evidence type="ECO:0000313" key="11">
    <source>
        <dbReference type="EMBL" id="NXY78883.1"/>
    </source>
</evidence>
<dbReference type="InterPro" id="IPR017856">
    <property type="entry name" value="Integrase-like_N"/>
</dbReference>
<sequence length="243" mass="27145">MERDPEKIILPLQSDYFEWSLANSSALQAAMMNYTGQISYQLPSHPLIKLGSQVRFGQKQLSQLDPVEGPTVFMDGSGKTGKAAIVWKDGSQWRHKIEHQEGSPQVVELRAMAMVFQNFPGPVNIITDSAYVAGLVQRLDKAVLGHGSNETLFRVLKLLWLEIQKRHYEYYVMHIKSHTTLPGVTVEGNAKSDALVSAMALGPVPDIKQQAIASHCFYHQGYRALKRQFHISNSEARAIIAVC</sequence>
<reference evidence="11 12" key="1">
    <citation type="submission" date="2019-09" db="EMBL/GenBank/DDBJ databases">
        <title>Bird 10,000 Genomes (B10K) Project - Family phase.</title>
        <authorList>
            <person name="Zhang G."/>
        </authorList>
    </citation>
    <scope>NUCLEOTIDE SEQUENCE [LARGE SCALE GENOMIC DNA]</scope>
    <source>
        <strain evidence="11">B10K-CU-031-08</strain>
        <tissue evidence="11">Muscle</tissue>
    </source>
</reference>
<keyword evidence="8" id="KW-0863">Zinc-finger</keyword>
<evidence type="ECO:0000256" key="4">
    <source>
        <dbReference type="ARBA" id="ARBA00022723"/>
    </source>
</evidence>
<dbReference type="InterPro" id="IPR012337">
    <property type="entry name" value="RNaseH-like_sf"/>
</dbReference>
<keyword evidence="8" id="KW-0862">Zinc</keyword>
<keyword evidence="1" id="KW-0808">Transferase</keyword>
<dbReference type="GO" id="GO:0003964">
    <property type="term" value="F:RNA-directed DNA polymerase activity"/>
    <property type="evidence" value="ECO:0007669"/>
    <property type="project" value="UniProtKB-KW"/>
</dbReference>
<keyword evidence="5" id="KW-0255">Endonuclease</keyword>
<keyword evidence="12" id="KW-1185">Reference proteome</keyword>
<dbReference type="GO" id="GO:0008270">
    <property type="term" value="F:zinc ion binding"/>
    <property type="evidence" value="ECO:0007669"/>
    <property type="project" value="UniProtKB-KW"/>
</dbReference>
<proteinExistence type="predicted"/>
<protein>
    <submittedName>
        <fullName evidence="11">POK19 protein</fullName>
    </submittedName>
</protein>
<evidence type="ECO:0000259" key="10">
    <source>
        <dbReference type="PROSITE" id="PS50879"/>
    </source>
</evidence>
<dbReference type="GO" id="GO:0035613">
    <property type="term" value="F:RNA stem-loop binding"/>
    <property type="evidence" value="ECO:0007669"/>
    <property type="project" value="TreeGrafter"/>
</dbReference>
<accession>A0A7L4MM72</accession>
<dbReference type="InterPro" id="IPR003308">
    <property type="entry name" value="Integrase_Zn-bd_dom_N"/>
</dbReference>
<keyword evidence="6" id="KW-0378">Hydrolase</keyword>
<keyword evidence="3" id="KW-0540">Nuclease</keyword>
<keyword evidence="4" id="KW-0479">Metal-binding</keyword>
<dbReference type="Pfam" id="PF02022">
    <property type="entry name" value="Integrase_Zn"/>
    <property type="match status" value="1"/>
</dbReference>
<dbReference type="SUPFAM" id="SSF46919">
    <property type="entry name" value="N-terminal Zn binding domain of HIV integrase"/>
    <property type="match status" value="1"/>
</dbReference>
<evidence type="ECO:0000256" key="2">
    <source>
        <dbReference type="ARBA" id="ARBA00022695"/>
    </source>
</evidence>
<evidence type="ECO:0000256" key="5">
    <source>
        <dbReference type="ARBA" id="ARBA00022759"/>
    </source>
</evidence>
<dbReference type="GO" id="GO:0004523">
    <property type="term" value="F:RNA-DNA hybrid ribonuclease activity"/>
    <property type="evidence" value="ECO:0007669"/>
    <property type="project" value="InterPro"/>
</dbReference>
<feature type="domain" description="Integrase-type" evidence="9">
    <location>
        <begin position="206"/>
        <end position="243"/>
    </location>
</feature>
<comment type="caution">
    <text evidence="11">The sequence shown here is derived from an EMBL/GenBank/DDBJ whole genome shotgun (WGS) entry which is preliminary data.</text>
</comment>
<evidence type="ECO:0000256" key="8">
    <source>
        <dbReference type="PROSITE-ProRule" id="PRU00450"/>
    </source>
</evidence>
<dbReference type="InterPro" id="IPR036397">
    <property type="entry name" value="RNaseH_sf"/>
</dbReference>
<dbReference type="PROSITE" id="PS50879">
    <property type="entry name" value="RNASE_H_1"/>
    <property type="match status" value="1"/>
</dbReference>
<dbReference type="Proteomes" id="UP000583049">
    <property type="component" value="Unassembled WGS sequence"/>
</dbReference>
<evidence type="ECO:0000256" key="1">
    <source>
        <dbReference type="ARBA" id="ARBA00022679"/>
    </source>
</evidence>
<feature type="domain" description="RNase H type-1" evidence="10">
    <location>
        <begin position="66"/>
        <end position="201"/>
    </location>
</feature>
<dbReference type="PANTHER" id="PTHR41694">
    <property type="entry name" value="ENDOGENOUS RETROVIRUS GROUP K MEMBER POL PROTEIN"/>
    <property type="match status" value="1"/>
</dbReference>
<keyword evidence="2" id="KW-0548">Nucleotidyltransferase</keyword>
<feature type="non-terminal residue" evidence="11">
    <location>
        <position position="243"/>
    </location>
</feature>
<evidence type="ECO:0000256" key="7">
    <source>
        <dbReference type="ARBA" id="ARBA00022918"/>
    </source>
</evidence>
<dbReference type="InterPro" id="IPR002156">
    <property type="entry name" value="RNaseH_domain"/>
</dbReference>
<keyword evidence="7" id="KW-0695">RNA-directed DNA polymerase</keyword>
<dbReference type="Gene3D" id="3.30.420.10">
    <property type="entry name" value="Ribonuclease H-like superfamily/Ribonuclease H"/>
    <property type="match status" value="1"/>
</dbReference>
<dbReference type="PANTHER" id="PTHR41694:SF3">
    <property type="entry name" value="RNA-DIRECTED DNA POLYMERASE-RELATED"/>
    <property type="match status" value="1"/>
</dbReference>
<dbReference type="Pfam" id="PF00075">
    <property type="entry name" value="RNase_H"/>
    <property type="match status" value="1"/>
</dbReference>
<dbReference type="AlphaFoldDB" id="A0A7L4MM72"/>
<name>A0A7L4MM72_GLAPT</name>
<dbReference type="PROSITE" id="PS50876">
    <property type="entry name" value="ZF_INTEGRASE"/>
    <property type="match status" value="1"/>
</dbReference>